<dbReference type="AlphaFoldDB" id="A0A084ADP7"/>
<comment type="caution">
    <text evidence="2">The sequence shown here is derived from an EMBL/GenBank/DDBJ whole genome shotgun (WGS) entry which is preliminary data.</text>
</comment>
<name>A0A084ADP7_LACLC</name>
<dbReference type="Proteomes" id="UP000028401">
    <property type="component" value="Unassembled WGS sequence"/>
</dbReference>
<feature type="chain" id="PRO_5001770827" evidence="1">
    <location>
        <begin position="28"/>
        <end position="205"/>
    </location>
</feature>
<organism evidence="2 3">
    <name type="scientific">Lactococcus cremoris subsp. cremoris GE214</name>
    <dbReference type="NCBI Taxonomy" id="1415168"/>
    <lineage>
        <taxon>Bacteria</taxon>
        <taxon>Bacillati</taxon>
        <taxon>Bacillota</taxon>
        <taxon>Bacilli</taxon>
        <taxon>Lactobacillales</taxon>
        <taxon>Streptococcaceae</taxon>
        <taxon>Lactococcus</taxon>
        <taxon>Lactococcus cremoris subsp. cremoris</taxon>
    </lineage>
</organism>
<feature type="signal peptide" evidence="1">
    <location>
        <begin position="1"/>
        <end position="27"/>
    </location>
</feature>
<sequence>MKTKQIYVSLMASAILISVASPLMANADVVSSNVTTEQISSNQASNFTDIKDHFDSYVSVKNNQYVLNLPENVQVNQNEFEQVVEQINAVNQQVETNKLIINPVNKEIVSRASALKSSGYTSGYFWWGVCYYFRSNAAVYEMDHELDNFTLYSGLSGIFGGPIAALGAAYYHKVKSDLDYMNNIHPNDYLNMEVNWAGVYFIYVP</sequence>
<dbReference type="EMBL" id="AZSI01000008">
    <property type="protein sequence ID" value="KEY63426.1"/>
    <property type="molecule type" value="Genomic_DNA"/>
</dbReference>
<protein>
    <submittedName>
        <fullName evidence="2">Putative secreted protein</fullName>
    </submittedName>
</protein>
<evidence type="ECO:0000313" key="2">
    <source>
        <dbReference type="EMBL" id="KEY63426.1"/>
    </source>
</evidence>
<evidence type="ECO:0000313" key="3">
    <source>
        <dbReference type="Proteomes" id="UP000028401"/>
    </source>
</evidence>
<proteinExistence type="predicted"/>
<dbReference type="RefSeq" id="WP_011834742.1">
    <property type="nucleotide sequence ID" value="NZ_AZSI01000008.1"/>
</dbReference>
<dbReference type="PATRIC" id="fig|1415168.3.peg.399"/>
<evidence type="ECO:0000256" key="1">
    <source>
        <dbReference type="SAM" id="SignalP"/>
    </source>
</evidence>
<keyword evidence="1" id="KW-0732">Signal</keyword>
<gene>
    <name evidence="2" type="ORF">U725_00383</name>
</gene>
<reference evidence="2 3" key="1">
    <citation type="submission" date="2014-06" db="EMBL/GenBank/DDBJ databases">
        <title>Draft genome sequence of the putrescine producing strain Lactococcus lactis subsp cremoris GE214.</title>
        <authorList>
            <person name="Ladero V."/>
            <person name="Linares D.M."/>
            <person name="del Rio B."/>
            <person name="Mayo B."/>
            <person name="Martin M.C."/>
            <person name="Fernandez M."/>
            <person name="Alvarez M.A."/>
        </authorList>
    </citation>
    <scope>NUCLEOTIDE SEQUENCE [LARGE SCALE GENOMIC DNA]</scope>
    <source>
        <strain evidence="2 3">GE214</strain>
    </source>
</reference>
<accession>A0A084ADP7</accession>